<dbReference type="InterPro" id="IPR012893">
    <property type="entry name" value="HipA-like_C"/>
</dbReference>
<dbReference type="Pfam" id="PF07804">
    <property type="entry name" value="HipA_C"/>
    <property type="match status" value="1"/>
</dbReference>
<evidence type="ECO:0000313" key="6">
    <source>
        <dbReference type="EMBL" id="GLS88988.1"/>
    </source>
</evidence>
<keyword evidence="7" id="KW-1185">Reference proteome</keyword>
<evidence type="ECO:0000259" key="5">
    <source>
        <dbReference type="Pfam" id="PF13657"/>
    </source>
</evidence>
<evidence type="ECO:0000256" key="1">
    <source>
        <dbReference type="ARBA" id="ARBA00010164"/>
    </source>
</evidence>
<feature type="domain" description="HipA N-terminal subdomain 1" evidence="5">
    <location>
        <begin position="21"/>
        <end position="120"/>
    </location>
</feature>
<dbReference type="InterPro" id="IPR052028">
    <property type="entry name" value="HipA_Ser/Thr_kinase"/>
</dbReference>
<dbReference type="Pfam" id="PF13657">
    <property type="entry name" value="Couple_hipA"/>
    <property type="match status" value="1"/>
</dbReference>
<comment type="caution">
    <text evidence="6">The sequence shown here is derived from an EMBL/GenBank/DDBJ whole genome shotgun (WGS) entry which is preliminary data.</text>
</comment>
<dbReference type="PANTHER" id="PTHR37419:SF8">
    <property type="entry name" value="TOXIN YJJJ"/>
    <property type="match status" value="1"/>
</dbReference>
<evidence type="ECO:0000313" key="7">
    <source>
        <dbReference type="Proteomes" id="UP001157353"/>
    </source>
</evidence>
<evidence type="ECO:0000256" key="3">
    <source>
        <dbReference type="ARBA" id="ARBA00022777"/>
    </source>
</evidence>
<sequence>MGYGRISKLEVFRKLSDGTNVAVGTLAQNRQGVYFQYDASYLQQYHNLSPFNLNFDSSLQLAPNRPHNALHGAFSDSLPDGWGLLLMDRVFRKENMLPAQITAMDRLSFVGKGGMGALSYLPVSDLKKNTEQESLSIAQLGLQAQAIFDGQTSEVLQALINAGSSGGARPKAQLYLNQSNDLCSTTPRDDSEAFLVKFTSSQLALGHDEGVCEAAYLSMAKQAGIDVPQWKLLDAPNASGARQWLAVKRFDLIKNRHGNEGRLHMHSASGLLDADYRMPSLDYEDLIKVSSLICRSPAAGQTMFRRMAFNLFALNQDDHSKNWAFLQQDCGQWQLAPFYDVTFSPSSYGEHATAFGGFGRQPSLKVMQKLAAQANFANWEQARIVLCEVVDAIHSFAGIANEFDMTTEVSKLINKQLNSNYLENSLLLKSL</sequence>
<dbReference type="Proteomes" id="UP001157353">
    <property type="component" value="Unassembled WGS sequence"/>
</dbReference>
<reference evidence="7" key="1">
    <citation type="journal article" date="2019" name="Int. J. Syst. Evol. Microbiol.">
        <title>The Global Catalogue of Microorganisms (GCM) 10K type strain sequencing project: providing services to taxonomists for standard genome sequencing and annotation.</title>
        <authorList>
            <consortium name="The Broad Institute Genomics Platform"/>
            <consortium name="The Broad Institute Genome Sequencing Center for Infectious Disease"/>
            <person name="Wu L."/>
            <person name="Ma J."/>
        </authorList>
    </citation>
    <scope>NUCLEOTIDE SEQUENCE [LARGE SCALE GENOMIC DNA]</scope>
    <source>
        <strain evidence="7">NBRC 103166</strain>
    </source>
</reference>
<dbReference type="EMBL" id="BSPQ01000001">
    <property type="protein sequence ID" value="GLS88988.1"/>
    <property type="molecule type" value="Genomic_DNA"/>
</dbReference>
<gene>
    <name evidence="6" type="ORF">GCM10007916_00550</name>
</gene>
<keyword evidence="3" id="KW-0418">Kinase</keyword>
<dbReference type="InterPro" id="IPR017508">
    <property type="entry name" value="HipA_N1"/>
</dbReference>
<dbReference type="Gene3D" id="1.10.1070.20">
    <property type="match status" value="1"/>
</dbReference>
<organism evidence="6 7">
    <name type="scientific">Psychromonas marina</name>
    <dbReference type="NCBI Taxonomy" id="88364"/>
    <lineage>
        <taxon>Bacteria</taxon>
        <taxon>Pseudomonadati</taxon>
        <taxon>Pseudomonadota</taxon>
        <taxon>Gammaproteobacteria</taxon>
        <taxon>Alteromonadales</taxon>
        <taxon>Psychromonadaceae</taxon>
        <taxon>Psychromonas</taxon>
    </lineage>
</organism>
<comment type="similarity">
    <text evidence="1">Belongs to the HipA Ser/Thr kinase family.</text>
</comment>
<proteinExistence type="inferred from homology"/>
<accession>A0ABQ6DVF2</accession>
<feature type="domain" description="HipA-like C-terminal" evidence="4">
    <location>
        <begin position="164"/>
        <end position="393"/>
    </location>
</feature>
<dbReference type="RefSeq" id="WP_284202111.1">
    <property type="nucleotide sequence ID" value="NZ_BSPQ01000001.1"/>
</dbReference>
<keyword evidence="2" id="KW-0808">Transferase</keyword>
<dbReference type="PANTHER" id="PTHR37419">
    <property type="entry name" value="SERINE/THREONINE-PROTEIN KINASE TOXIN HIPA"/>
    <property type="match status" value="1"/>
</dbReference>
<evidence type="ECO:0000259" key="4">
    <source>
        <dbReference type="Pfam" id="PF07804"/>
    </source>
</evidence>
<evidence type="ECO:0000256" key="2">
    <source>
        <dbReference type="ARBA" id="ARBA00022679"/>
    </source>
</evidence>
<name>A0ABQ6DVF2_9GAMM</name>
<protein>
    <submittedName>
        <fullName evidence="6">Toxin HipA</fullName>
    </submittedName>
</protein>